<keyword evidence="1" id="KW-1133">Transmembrane helix</keyword>
<evidence type="ECO:0000313" key="3">
    <source>
        <dbReference type="EMBL" id="MPV37147.1"/>
    </source>
</evidence>
<organism evidence="3 4">
    <name type="scientific">Georgenia subflava</name>
    <dbReference type="NCBI Taxonomy" id="1622177"/>
    <lineage>
        <taxon>Bacteria</taxon>
        <taxon>Bacillati</taxon>
        <taxon>Actinomycetota</taxon>
        <taxon>Actinomycetes</taxon>
        <taxon>Micrococcales</taxon>
        <taxon>Bogoriellaceae</taxon>
        <taxon>Georgenia</taxon>
    </lineage>
</organism>
<dbReference type="Proteomes" id="UP000437709">
    <property type="component" value="Unassembled WGS sequence"/>
</dbReference>
<dbReference type="RefSeq" id="WP_152195933.1">
    <property type="nucleotide sequence ID" value="NZ_VUKD01000004.1"/>
</dbReference>
<evidence type="ECO:0000259" key="2">
    <source>
        <dbReference type="Pfam" id="PF03703"/>
    </source>
</evidence>
<feature type="domain" description="YdbS-like PH" evidence="2">
    <location>
        <begin position="82"/>
        <end position="159"/>
    </location>
</feature>
<dbReference type="PANTHER" id="PTHR34473:SF3">
    <property type="entry name" value="TRANSMEMBRANE PROTEIN-RELATED"/>
    <property type="match status" value="1"/>
</dbReference>
<dbReference type="EMBL" id="WHPC01000027">
    <property type="protein sequence ID" value="MPV37147.1"/>
    <property type="molecule type" value="Genomic_DNA"/>
</dbReference>
<dbReference type="OrthoDB" id="3730669at2"/>
<dbReference type="InterPro" id="IPR005182">
    <property type="entry name" value="YdbS-like_PH"/>
</dbReference>
<feature type="transmembrane region" description="Helical" evidence="1">
    <location>
        <begin position="58"/>
        <end position="77"/>
    </location>
</feature>
<dbReference type="PANTHER" id="PTHR34473">
    <property type="entry name" value="UPF0699 TRANSMEMBRANE PROTEIN YDBS"/>
    <property type="match status" value="1"/>
</dbReference>
<comment type="caution">
    <text evidence="3">The sequence shown here is derived from an EMBL/GenBank/DDBJ whole genome shotgun (WGS) entry which is preliminary data.</text>
</comment>
<evidence type="ECO:0000313" key="4">
    <source>
        <dbReference type="Proteomes" id="UP000437709"/>
    </source>
</evidence>
<protein>
    <submittedName>
        <fullName evidence="3">PH domain-containing protein</fullName>
    </submittedName>
</protein>
<evidence type="ECO:0000256" key="1">
    <source>
        <dbReference type="SAM" id="Phobius"/>
    </source>
</evidence>
<sequence length="172" mass="18836">MSSPTPASTSEHPRLRPPRNRADRRAIAWWSVEIALWFLPVIVVLVVLGLLITAARTWLLVPAGALAVVMVLALVIVPRWRYRNQLWELGEAAVYARSGWFWVESRIAPMSRIQTVDTRRGPLEQAFGLATVVVTTASSRGAVTISGLPGQTADEVVEQLTEITQATPGDAT</sequence>
<accession>A0A6N7EK32</accession>
<proteinExistence type="predicted"/>
<name>A0A6N7EK32_9MICO</name>
<keyword evidence="1" id="KW-0812">Transmembrane</keyword>
<dbReference type="AlphaFoldDB" id="A0A6N7EK32"/>
<reference evidence="3 4" key="1">
    <citation type="submission" date="2019-10" db="EMBL/GenBank/DDBJ databases">
        <title>Georgenia wutianyii sp. nov. and Georgenia yuyongxinii sp. nov. isolated from plateau pika (Ochotona curzoniae) in the Qinghai-Tibet plateau of China.</title>
        <authorList>
            <person name="Tian Z."/>
        </authorList>
    </citation>
    <scope>NUCLEOTIDE SEQUENCE [LARGE SCALE GENOMIC DNA]</scope>
    <source>
        <strain evidence="3 4">JCM 19765</strain>
    </source>
</reference>
<keyword evidence="4" id="KW-1185">Reference proteome</keyword>
<dbReference type="Pfam" id="PF03703">
    <property type="entry name" value="bPH_2"/>
    <property type="match status" value="1"/>
</dbReference>
<feature type="transmembrane region" description="Helical" evidence="1">
    <location>
        <begin position="26"/>
        <end position="52"/>
    </location>
</feature>
<gene>
    <name evidence="3" type="ORF">GB881_08795</name>
</gene>
<keyword evidence="1" id="KW-0472">Membrane</keyword>